<evidence type="ECO:0000313" key="2">
    <source>
        <dbReference type="Proteomes" id="UP000266677"/>
    </source>
</evidence>
<gene>
    <name evidence="1" type="ORF">D5S18_25615</name>
</gene>
<sequence>MSSQQLAFRLKELGIPPRIGRNSALMQLAVKLPDAVISDLLGLRIGTATEWATIAGNTHLGYAATLARQKT</sequence>
<proteinExistence type="predicted"/>
<keyword evidence="2" id="KW-1185">Reference proteome</keyword>
<dbReference type="OrthoDB" id="3405537at2"/>
<accession>A0A3A4K2E7</accession>
<dbReference type="EMBL" id="QZFU01000036">
    <property type="protein sequence ID" value="RJO70604.1"/>
    <property type="molecule type" value="Genomic_DNA"/>
</dbReference>
<comment type="caution">
    <text evidence="1">The sequence shown here is derived from an EMBL/GenBank/DDBJ whole genome shotgun (WGS) entry which is preliminary data.</text>
</comment>
<organism evidence="1 2">
    <name type="scientific">Nocardia panacis</name>
    <dbReference type="NCBI Taxonomy" id="2340916"/>
    <lineage>
        <taxon>Bacteria</taxon>
        <taxon>Bacillati</taxon>
        <taxon>Actinomycetota</taxon>
        <taxon>Actinomycetes</taxon>
        <taxon>Mycobacteriales</taxon>
        <taxon>Nocardiaceae</taxon>
        <taxon>Nocardia</taxon>
    </lineage>
</organism>
<name>A0A3A4K2E7_9NOCA</name>
<dbReference type="RefSeq" id="WP_120043661.1">
    <property type="nucleotide sequence ID" value="NZ_QZFU01000036.1"/>
</dbReference>
<evidence type="ECO:0000313" key="1">
    <source>
        <dbReference type="EMBL" id="RJO70604.1"/>
    </source>
</evidence>
<reference evidence="1 2" key="1">
    <citation type="submission" date="2018-09" db="EMBL/GenBank/DDBJ databases">
        <title>YIM PH21274 draft genome.</title>
        <authorList>
            <person name="Miao C."/>
        </authorList>
    </citation>
    <scope>NUCLEOTIDE SEQUENCE [LARGE SCALE GENOMIC DNA]</scope>
    <source>
        <strain evidence="1 2">YIM PH 21724</strain>
    </source>
</reference>
<protein>
    <submittedName>
        <fullName evidence="1">Uncharacterized protein</fullName>
    </submittedName>
</protein>
<dbReference type="AlphaFoldDB" id="A0A3A4K2E7"/>
<dbReference type="Proteomes" id="UP000266677">
    <property type="component" value="Unassembled WGS sequence"/>
</dbReference>